<feature type="region of interest" description="Disordered" evidence="3">
    <location>
        <begin position="1"/>
        <end position="74"/>
    </location>
</feature>
<proteinExistence type="predicted"/>
<protein>
    <submittedName>
        <fullName evidence="5">Bromodomain containing protein 7</fullName>
    </submittedName>
</protein>
<dbReference type="PRINTS" id="PR00503">
    <property type="entry name" value="BROMODOMAIN"/>
</dbReference>
<dbReference type="Gene3D" id="1.20.920.10">
    <property type="entry name" value="Bromodomain-like"/>
    <property type="match status" value="1"/>
</dbReference>
<evidence type="ECO:0000313" key="6">
    <source>
        <dbReference type="Proteomes" id="UP001470230"/>
    </source>
</evidence>
<evidence type="ECO:0000259" key="4">
    <source>
        <dbReference type="PROSITE" id="PS50014"/>
    </source>
</evidence>
<dbReference type="Proteomes" id="UP001470230">
    <property type="component" value="Unassembled WGS sequence"/>
</dbReference>
<dbReference type="PANTHER" id="PTHR22881:SF27">
    <property type="entry name" value="BROMODOMAIN CONTAINING 7_9"/>
    <property type="match status" value="1"/>
</dbReference>
<dbReference type="InterPro" id="IPR036427">
    <property type="entry name" value="Bromodomain-like_sf"/>
</dbReference>
<dbReference type="CDD" id="cd04369">
    <property type="entry name" value="Bromodomain"/>
    <property type="match status" value="1"/>
</dbReference>
<dbReference type="PROSITE" id="PS50014">
    <property type="entry name" value="BROMODOMAIN_2"/>
    <property type="match status" value="1"/>
</dbReference>
<dbReference type="EMBL" id="JAPFFF010000009">
    <property type="protein sequence ID" value="KAK8882503.1"/>
    <property type="molecule type" value="Genomic_DNA"/>
</dbReference>
<dbReference type="SUPFAM" id="SSF47370">
    <property type="entry name" value="Bromodomain"/>
    <property type="match status" value="1"/>
</dbReference>
<comment type="caution">
    <text evidence="5">The sequence shown here is derived from an EMBL/GenBank/DDBJ whole genome shotgun (WGS) entry which is preliminary data.</text>
</comment>
<dbReference type="Pfam" id="PF00439">
    <property type="entry name" value="Bromodomain"/>
    <property type="match status" value="1"/>
</dbReference>
<evidence type="ECO:0000256" key="1">
    <source>
        <dbReference type="ARBA" id="ARBA00023117"/>
    </source>
</evidence>
<dbReference type="PANTHER" id="PTHR22881">
    <property type="entry name" value="BROMODOMAIN CONTAINING PROTEIN"/>
    <property type="match status" value="1"/>
</dbReference>
<dbReference type="SMART" id="SM00297">
    <property type="entry name" value="BROMO"/>
    <property type="match status" value="1"/>
</dbReference>
<accession>A0ABR2JUM3</accession>
<dbReference type="InterPro" id="IPR001487">
    <property type="entry name" value="Bromodomain"/>
</dbReference>
<organism evidence="5 6">
    <name type="scientific">Tritrichomonas musculus</name>
    <dbReference type="NCBI Taxonomy" id="1915356"/>
    <lineage>
        <taxon>Eukaryota</taxon>
        <taxon>Metamonada</taxon>
        <taxon>Parabasalia</taxon>
        <taxon>Tritrichomonadida</taxon>
        <taxon>Tritrichomonadidae</taxon>
        <taxon>Tritrichomonas</taxon>
    </lineage>
</organism>
<feature type="domain" description="Bromo" evidence="4">
    <location>
        <begin position="84"/>
        <end position="154"/>
    </location>
</feature>
<name>A0ABR2JUM3_9EUKA</name>
<gene>
    <name evidence="5" type="ORF">M9Y10_045145</name>
</gene>
<dbReference type="InterPro" id="IPR051831">
    <property type="entry name" value="Bromodomain_contain_prot"/>
</dbReference>
<keyword evidence="1 2" id="KW-0103">Bromodomain</keyword>
<keyword evidence="6" id="KW-1185">Reference proteome</keyword>
<reference evidence="5 6" key="1">
    <citation type="submission" date="2024-04" db="EMBL/GenBank/DDBJ databases">
        <title>Tritrichomonas musculus Genome.</title>
        <authorList>
            <person name="Alves-Ferreira E."/>
            <person name="Grigg M."/>
            <person name="Lorenzi H."/>
            <person name="Galac M."/>
        </authorList>
    </citation>
    <scope>NUCLEOTIDE SEQUENCE [LARGE SCALE GENOMIC DNA]</scope>
    <source>
        <strain evidence="5 6">EAF2021</strain>
    </source>
</reference>
<evidence type="ECO:0000256" key="2">
    <source>
        <dbReference type="PROSITE-ProRule" id="PRU00035"/>
    </source>
</evidence>
<evidence type="ECO:0000256" key="3">
    <source>
        <dbReference type="SAM" id="MobiDB-lite"/>
    </source>
</evidence>
<sequence>MSNSGQTSKPKKHYTFTYHHANATPPPNIILKYTPSNAPPPQPQQQSQRISLTAKKSQPAPSQPKKPPPTGLGKTLNDIWKKISQKDTQKIFAYPVTEDIAPGYFNVVKHPMDLSTIKAKIHDDEYQTLQQFRDDMNLMFTNCLTYNPNTTFVYQQGEALFQFFRRQLKLAKKQLLGNSQQTTSSSLNRAITEGAQEQREAIESLPIPVVFESAPKVIHQFPEFLTKPPNENDKGKDVLMSYYVPTPNTHTNDSFDMNQQRFDTFCDIIRETPDLQKHLKLLKENYPQYIINDAVRQFSGINASFPIPDETVNSAINNDKTSIDIDEVDALIDGERQQVQKPGSIGVGEAPVPINFMHELSASIPELPLEVIRPHLSGDNDLLEQNLRLMLFYINTMQYWKGADLLKAKQTMLEKIKDNITKLIMEIPPNRILKTQALHILQHINVSIAT</sequence>
<feature type="compositionally biased region" description="Pro residues" evidence="3">
    <location>
        <begin position="61"/>
        <end position="70"/>
    </location>
</feature>
<evidence type="ECO:0000313" key="5">
    <source>
        <dbReference type="EMBL" id="KAK8882503.1"/>
    </source>
</evidence>